<dbReference type="SUPFAM" id="SSF51261">
    <property type="entry name" value="Duplicated hybrid motif"/>
    <property type="match status" value="1"/>
</dbReference>
<name>A0ABZ0YWR4_9GAMM</name>
<proteinExistence type="predicted"/>
<evidence type="ECO:0000313" key="5">
    <source>
        <dbReference type="EMBL" id="WQH16463.1"/>
    </source>
</evidence>
<feature type="coiled-coil region" evidence="1">
    <location>
        <begin position="30"/>
        <end position="96"/>
    </location>
</feature>
<reference evidence="5 6" key="1">
    <citation type="submission" date="2023-11" db="EMBL/GenBank/DDBJ databases">
        <title>MicrobeMod: A computational toolkit for identifying prokaryotic methylation and restriction-modification with nanopore sequencing.</title>
        <authorList>
            <person name="Crits-Christoph A."/>
            <person name="Kang S.C."/>
            <person name="Lee H."/>
            <person name="Ostrov N."/>
        </authorList>
    </citation>
    <scope>NUCLEOTIDE SEQUENCE [LARGE SCALE GENOMIC DNA]</scope>
    <source>
        <strain evidence="5 6">ATCC 49870</strain>
    </source>
</reference>
<dbReference type="Proteomes" id="UP001327459">
    <property type="component" value="Chromosome"/>
</dbReference>
<dbReference type="InterPro" id="IPR011055">
    <property type="entry name" value="Dup_hybrid_motif"/>
</dbReference>
<dbReference type="RefSeq" id="WP_322521456.1">
    <property type="nucleotide sequence ID" value="NZ_CP140153.1"/>
</dbReference>
<accession>A0ABZ0YWR4</accession>
<keyword evidence="1" id="KW-0175">Coiled coil</keyword>
<keyword evidence="6" id="KW-1185">Reference proteome</keyword>
<dbReference type="PANTHER" id="PTHR21666:SF270">
    <property type="entry name" value="MUREIN HYDROLASE ACTIVATOR ENVC"/>
    <property type="match status" value="1"/>
</dbReference>
<feature type="domain" description="M23ase beta-sheet core" evidence="4">
    <location>
        <begin position="311"/>
        <end position="403"/>
    </location>
</feature>
<feature type="compositionally biased region" description="Basic and acidic residues" evidence="2">
    <location>
        <begin position="242"/>
        <end position="274"/>
    </location>
</feature>
<evidence type="ECO:0000256" key="3">
    <source>
        <dbReference type="SAM" id="SignalP"/>
    </source>
</evidence>
<feature type="signal peptide" evidence="3">
    <location>
        <begin position="1"/>
        <end position="32"/>
    </location>
</feature>
<dbReference type="Gene3D" id="6.10.250.3150">
    <property type="match status" value="1"/>
</dbReference>
<organism evidence="5 6">
    <name type="scientific">Guyparkeria halophila</name>
    <dbReference type="NCBI Taxonomy" id="47960"/>
    <lineage>
        <taxon>Bacteria</taxon>
        <taxon>Pseudomonadati</taxon>
        <taxon>Pseudomonadota</taxon>
        <taxon>Gammaproteobacteria</taxon>
        <taxon>Chromatiales</taxon>
        <taxon>Thioalkalibacteraceae</taxon>
        <taxon>Guyparkeria</taxon>
    </lineage>
</organism>
<evidence type="ECO:0000256" key="2">
    <source>
        <dbReference type="SAM" id="MobiDB-lite"/>
    </source>
</evidence>
<sequence length="415" mass="46213">MSPPPAGPFGRAARRFVLAVLMTLAPAVLAEAAIEERIEAQREVIESTEKERVAARESLAELQKRMAFLEEKARELDAERSELESRQRTLDQREAELREGLARRRAELERRLQAAYPLTRGSVLQALLGDGDALQTDRDLHYLRALIRPVQQAQQALEAQRTRLAENRAAIASTDRELREAGARLDGHHEAVGENLAEQQKLLASLGETLDEQQQELKNLLDRKRRLDREVAAAQKAAEAAAKAEAERRRAERERAERAERAKAEQPAHQERPSPPRQAPPTQVRDDGSIPIAGQIKRRFGETLPQGRLRNEGVIFHVAGASAVRAVDAGRVAFAGTLKGWGQLVMLRHNGDFLSLYAHCRSLDVAKGDHVARGDRLCTSGIIDADQEGLYVEVRRGNRPIDPGRWPAWRKVVGG</sequence>
<keyword evidence="3" id="KW-0732">Signal</keyword>
<dbReference type="EMBL" id="CP140153">
    <property type="protein sequence ID" value="WQH16463.1"/>
    <property type="molecule type" value="Genomic_DNA"/>
</dbReference>
<feature type="region of interest" description="Disordered" evidence="2">
    <location>
        <begin position="238"/>
        <end position="290"/>
    </location>
</feature>
<evidence type="ECO:0000256" key="1">
    <source>
        <dbReference type="SAM" id="Coils"/>
    </source>
</evidence>
<evidence type="ECO:0000259" key="4">
    <source>
        <dbReference type="Pfam" id="PF01551"/>
    </source>
</evidence>
<dbReference type="CDD" id="cd12797">
    <property type="entry name" value="M23_peptidase"/>
    <property type="match status" value="1"/>
</dbReference>
<gene>
    <name evidence="5" type="ORF">SR882_00780</name>
</gene>
<evidence type="ECO:0000313" key="6">
    <source>
        <dbReference type="Proteomes" id="UP001327459"/>
    </source>
</evidence>
<protein>
    <submittedName>
        <fullName evidence="5">Peptidoglycan DD-metalloendopeptidase family protein</fullName>
    </submittedName>
</protein>
<feature type="chain" id="PRO_5047471307" evidence="3">
    <location>
        <begin position="33"/>
        <end position="415"/>
    </location>
</feature>
<dbReference type="InterPro" id="IPR016047">
    <property type="entry name" value="M23ase_b-sheet_dom"/>
</dbReference>
<dbReference type="PANTHER" id="PTHR21666">
    <property type="entry name" value="PEPTIDASE-RELATED"/>
    <property type="match status" value="1"/>
</dbReference>
<dbReference type="InterPro" id="IPR050570">
    <property type="entry name" value="Cell_wall_metabolism_enzyme"/>
</dbReference>
<dbReference type="Pfam" id="PF01551">
    <property type="entry name" value="Peptidase_M23"/>
    <property type="match status" value="1"/>
</dbReference>
<dbReference type="Gene3D" id="2.70.70.10">
    <property type="entry name" value="Glucose Permease (Domain IIA)"/>
    <property type="match status" value="1"/>
</dbReference>